<dbReference type="PANTHER" id="PTHR10491">
    <property type="entry name" value="DTDP-4-DEHYDRORHAMNOSE REDUCTASE"/>
    <property type="match status" value="1"/>
</dbReference>
<dbReference type="SUPFAM" id="SSF51735">
    <property type="entry name" value="NAD(P)-binding Rossmann-fold domains"/>
    <property type="match status" value="1"/>
</dbReference>
<keyword evidence="6 8" id="KW-0560">Oxidoreductase</keyword>
<dbReference type="PANTHER" id="PTHR10491:SF4">
    <property type="entry name" value="METHIONINE ADENOSYLTRANSFERASE 2 SUBUNIT BETA"/>
    <property type="match status" value="1"/>
</dbReference>
<evidence type="ECO:0000256" key="2">
    <source>
        <dbReference type="ARBA" id="ARBA00010944"/>
    </source>
</evidence>
<reference evidence="8 9" key="1">
    <citation type="submission" date="2019-07" db="EMBL/GenBank/DDBJ databases">
        <title>Flavobacterium sp. nov., isolated from glacier ice.</title>
        <authorList>
            <person name="Liu Q."/>
            <person name="Xin Y.-H."/>
        </authorList>
    </citation>
    <scope>NUCLEOTIDE SEQUENCE [LARGE SCALE GENOMIC DNA]</scope>
    <source>
        <strain evidence="8 9">ZT4R6</strain>
    </source>
</reference>
<dbReference type="InterPro" id="IPR036291">
    <property type="entry name" value="NAD(P)-bd_dom_sf"/>
</dbReference>
<dbReference type="GO" id="GO:0019305">
    <property type="term" value="P:dTDP-rhamnose biosynthetic process"/>
    <property type="evidence" value="ECO:0007669"/>
    <property type="project" value="UniProtKB-UniPathway"/>
</dbReference>
<dbReference type="Gene3D" id="3.40.50.720">
    <property type="entry name" value="NAD(P)-binding Rossmann-like Domain"/>
    <property type="match status" value="1"/>
</dbReference>
<proteinExistence type="inferred from homology"/>
<dbReference type="GO" id="GO:0005829">
    <property type="term" value="C:cytosol"/>
    <property type="evidence" value="ECO:0007669"/>
    <property type="project" value="TreeGrafter"/>
</dbReference>
<dbReference type="NCBIfam" id="TIGR01214">
    <property type="entry name" value="rmlD"/>
    <property type="match status" value="1"/>
</dbReference>
<comment type="pathway">
    <text evidence="1 6">Carbohydrate biosynthesis; dTDP-L-rhamnose biosynthesis.</text>
</comment>
<evidence type="ECO:0000256" key="3">
    <source>
        <dbReference type="ARBA" id="ARBA00012929"/>
    </source>
</evidence>
<dbReference type="InterPro" id="IPR005913">
    <property type="entry name" value="dTDP_dehydrorham_reduct"/>
</dbReference>
<dbReference type="GO" id="GO:0008831">
    <property type="term" value="F:dTDP-4-dehydrorhamnose reductase activity"/>
    <property type="evidence" value="ECO:0007669"/>
    <property type="project" value="UniProtKB-EC"/>
</dbReference>
<evidence type="ECO:0000256" key="1">
    <source>
        <dbReference type="ARBA" id="ARBA00004781"/>
    </source>
</evidence>
<dbReference type="EC" id="1.1.1.133" evidence="3 6"/>
<dbReference type="Proteomes" id="UP000320643">
    <property type="component" value="Unassembled WGS sequence"/>
</dbReference>
<dbReference type="InterPro" id="IPR029903">
    <property type="entry name" value="RmlD-like-bd"/>
</dbReference>
<dbReference type="CDD" id="cd05254">
    <property type="entry name" value="dTDP_HR_like_SDR_e"/>
    <property type="match status" value="1"/>
</dbReference>
<dbReference type="OrthoDB" id="9803892at2"/>
<dbReference type="EMBL" id="VJVZ01000014">
    <property type="protein sequence ID" value="TRW22154.1"/>
    <property type="molecule type" value="Genomic_DNA"/>
</dbReference>
<dbReference type="RefSeq" id="WP_143374891.1">
    <property type="nucleotide sequence ID" value="NZ_VJVZ01000014.1"/>
</dbReference>
<gene>
    <name evidence="8" type="primary">rfbD</name>
    <name evidence="8" type="ORF">FMM05_18370</name>
</gene>
<dbReference type="Gene3D" id="3.90.25.10">
    <property type="entry name" value="UDP-galactose 4-epimerase, domain 1"/>
    <property type="match status" value="1"/>
</dbReference>
<evidence type="ECO:0000256" key="4">
    <source>
        <dbReference type="ARBA" id="ARBA00017099"/>
    </source>
</evidence>
<dbReference type="UniPathway" id="UPA00124"/>
<sequence>MVVLVTGGQGQVGQALQAQAQKHPEVQFYFASSAEADVTSADSLESIFTKVQPDFCINASAYTAVDKAESEQDKAYAINVTGAKNLAEACKKHNAVLVHISTDFVFDGNSTKPYTEDDITNPQGVYGATKRDGEMAIANVFSNYIIVRTSWVYSEFGNNFMKTMLRLASERDALNVVNDQIGTPTNANYLAQAILDIIQHIASHPGFNAFGIYNYSGEGECTWYGFAKKIFEVNNVKINLQPILSHAFPTPAKRPVYSVLDKQKIKTVFGLAIPDWEESLKPL</sequence>
<dbReference type="AlphaFoldDB" id="A0A552UV96"/>
<evidence type="ECO:0000256" key="5">
    <source>
        <dbReference type="ARBA" id="ARBA00048200"/>
    </source>
</evidence>
<feature type="domain" description="RmlD-like substrate binding" evidence="7">
    <location>
        <begin position="1"/>
        <end position="281"/>
    </location>
</feature>
<comment type="caution">
    <text evidence="8">The sequence shown here is derived from an EMBL/GenBank/DDBJ whole genome shotgun (WGS) entry which is preliminary data.</text>
</comment>
<comment type="similarity">
    <text evidence="2 6">Belongs to the dTDP-4-dehydrorhamnose reductase family.</text>
</comment>
<dbReference type="Pfam" id="PF04321">
    <property type="entry name" value="RmlD_sub_bind"/>
    <property type="match status" value="1"/>
</dbReference>
<keyword evidence="9" id="KW-1185">Reference proteome</keyword>
<comment type="catalytic activity">
    <reaction evidence="5">
        <text>dTDP-beta-L-rhamnose + NADP(+) = dTDP-4-dehydro-beta-L-rhamnose + NADPH + H(+)</text>
        <dbReference type="Rhea" id="RHEA:21796"/>
        <dbReference type="ChEBI" id="CHEBI:15378"/>
        <dbReference type="ChEBI" id="CHEBI:57510"/>
        <dbReference type="ChEBI" id="CHEBI:57783"/>
        <dbReference type="ChEBI" id="CHEBI:58349"/>
        <dbReference type="ChEBI" id="CHEBI:62830"/>
        <dbReference type="EC" id="1.1.1.133"/>
    </reaction>
</comment>
<evidence type="ECO:0000313" key="9">
    <source>
        <dbReference type="Proteomes" id="UP000320643"/>
    </source>
</evidence>
<evidence type="ECO:0000259" key="7">
    <source>
        <dbReference type="Pfam" id="PF04321"/>
    </source>
</evidence>
<organism evidence="8 9">
    <name type="scientific">Flavobacterium zepuense</name>
    <dbReference type="NCBI Taxonomy" id="2593302"/>
    <lineage>
        <taxon>Bacteria</taxon>
        <taxon>Pseudomonadati</taxon>
        <taxon>Bacteroidota</taxon>
        <taxon>Flavobacteriia</taxon>
        <taxon>Flavobacteriales</taxon>
        <taxon>Flavobacteriaceae</taxon>
        <taxon>Flavobacterium</taxon>
    </lineage>
</organism>
<name>A0A552UV96_9FLAO</name>
<keyword evidence="6" id="KW-0521">NADP</keyword>
<accession>A0A552UV96</accession>
<protein>
    <recommendedName>
        <fullName evidence="4 6">dTDP-4-dehydrorhamnose reductase</fullName>
        <ecNumber evidence="3 6">1.1.1.133</ecNumber>
    </recommendedName>
</protein>
<evidence type="ECO:0000256" key="6">
    <source>
        <dbReference type="RuleBase" id="RU364082"/>
    </source>
</evidence>
<evidence type="ECO:0000313" key="8">
    <source>
        <dbReference type="EMBL" id="TRW22154.1"/>
    </source>
</evidence>
<comment type="function">
    <text evidence="6">Catalyzes the reduction of dTDP-6-deoxy-L-lyxo-4-hexulose to yield dTDP-L-rhamnose.</text>
</comment>